<dbReference type="EMBL" id="LDRV01000055">
    <property type="protein sequence ID" value="KTS12086.1"/>
    <property type="molecule type" value="Genomic_DNA"/>
</dbReference>
<feature type="compositionally biased region" description="Low complexity" evidence="1">
    <location>
        <begin position="35"/>
        <end position="68"/>
    </location>
</feature>
<evidence type="ECO:0000256" key="1">
    <source>
        <dbReference type="SAM" id="MobiDB-lite"/>
    </source>
</evidence>
<evidence type="ECO:0000313" key="2">
    <source>
        <dbReference type="EMBL" id="KTS12086.1"/>
    </source>
</evidence>
<evidence type="ECO:0000313" key="3">
    <source>
        <dbReference type="Proteomes" id="UP000072189"/>
    </source>
</evidence>
<name>A0A147F7N8_MICTE</name>
<dbReference type="Proteomes" id="UP000072189">
    <property type="component" value="Unassembled WGS sequence"/>
</dbReference>
<proteinExistence type="predicted"/>
<feature type="region of interest" description="Disordered" evidence="1">
    <location>
        <begin position="35"/>
        <end position="107"/>
    </location>
</feature>
<protein>
    <submittedName>
        <fullName evidence="2">Uncharacterized protein</fullName>
    </submittedName>
</protein>
<reference evidence="2 3" key="1">
    <citation type="journal article" date="2016" name="Front. Microbiol.">
        <title>Genomic Resource of Rice Seed Associated Bacteria.</title>
        <authorList>
            <person name="Midha S."/>
            <person name="Bansal K."/>
            <person name="Sharma S."/>
            <person name="Kumar N."/>
            <person name="Patil P.P."/>
            <person name="Chaudhry V."/>
            <person name="Patil P.B."/>
        </authorList>
    </citation>
    <scope>NUCLEOTIDE SEQUENCE [LARGE SCALE GENOMIC DNA]</scope>
    <source>
        <strain evidence="2 3">RSA3</strain>
    </source>
</reference>
<dbReference type="AlphaFoldDB" id="A0A147F7N8"/>
<sequence length="107" mass="10830">VVAGLRAAVRGVGAEGRAPSRGVRGRRAVRLVAGAACRNRTPRGGTGPARTATPRGGTGRPGTRTPPDGEGGTPPRLAPVPRGTDSGCRASTPWHPSVPIAPRGRRC</sequence>
<dbReference type="PATRIC" id="fig|2033.7.peg.2530"/>
<comment type="caution">
    <text evidence="2">The sequence shown here is derived from an EMBL/GenBank/DDBJ whole genome shotgun (WGS) entry which is preliminary data.</text>
</comment>
<accession>A0A147F7N8</accession>
<organism evidence="2 3">
    <name type="scientific">Microbacterium testaceum</name>
    <name type="common">Aureobacterium testaceum</name>
    <name type="synonym">Brevibacterium testaceum</name>
    <dbReference type="NCBI Taxonomy" id="2033"/>
    <lineage>
        <taxon>Bacteria</taxon>
        <taxon>Bacillati</taxon>
        <taxon>Actinomycetota</taxon>
        <taxon>Actinomycetes</taxon>
        <taxon>Micrococcales</taxon>
        <taxon>Microbacteriaceae</taxon>
        <taxon>Microbacterium</taxon>
    </lineage>
</organism>
<feature type="non-terminal residue" evidence="2">
    <location>
        <position position="1"/>
    </location>
</feature>
<gene>
    <name evidence="2" type="ORF">RSA3_08935</name>
</gene>